<dbReference type="EMBL" id="CAUYUJ010006781">
    <property type="protein sequence ID" value="CAK0818682.1"/>
    <property type="molecule type" value="Genomic_DNA"/>
</dbReference>
<keyword evidence="4" id="KW-1185">Reference proteome</keyword>
<evidence type="ECO:0000256" key="1">
    <source>
        <dbReference type="SAM" id="Coils"/>
    </source>
</evidence>
<evidence type="ECO:0000313" key="4">
    <source>
        <dbReference type="Proteomes" id="UP001189429"/>
    </source>
</evidence>
<protein>
    <submittedName>
        <fullName evidence="3">Uncharacterized protein</fullName>
    </submittedName>
</protein>
<evidence type="ECO:0000313" key="3">
    <source>
        <dbReference type="EMBL" id="CAK0818682.1"/>
    </source>
</evidence>
<feature type="coiled-coil region" evidence="1">
    <location>
        <begin position="77"/>
        <end position="146"/>
    </location>
</feature>
<proteinExistence type="predicted"/>
<feature type="region of interest" description="Disordered" evidence="2">
    <location>
        <begin position="159"/>
        <end position="210"/>
    </location>
</feature>
<feature type="compositionally biased region" description="Basic and acidic residues" evidence="2">
    <location>
        <begin position="164"/>
        <end position="175"/>
    </location>
</feature>
<sequence>PRPTARGGAPGRAGTPAAPEVPPPSRAAAAAAMGSEGLPFLRDSMDYANNGSAMPESHEEPVKRGMRIVENAFNGKVEAQLQELQGLKKLTEELQLQSNVLNEKNSTLQAELHQSQQVGNQLADENKELFKQVQQLRKKMARLDILKNKVLESITHAGDDDDALEVRRAPRERTPEVVARGGGPAGSSRPGRSLCSGLRAHLPGAPSGAP</sequence>
<name>A0ABN9RKZ9_9DINO</name>
<feature type="compositionally biased region" description="Low complexity" evidence="2">
    <location>
        <begin position="1"/>
        <end position="18"/>
    </location>
</feature>
<keyword evidence="1" id="KW-0175">Coiled coil</keyword>
<feature type="region of interest" description="Disordered" evidence="2">
    <location>
        <begin position="1"/>
        <end position="62"/>
    </location>
</feature>
<gene>
    <name evidence="3" type="ORF">PCOR1329_LOCUS20858</name>
</gene>
<feature type="non-terminal residue" evidence="3">
    <location>
        <position position="1"/>
    </location>
</feature>
<organism evidence="3 4">
    <name type="scientific">Prorocentrum cordatum</name>
    <dbReference type="NCBI Taxonomy" id="2364126"/>
    <lineage>
        <taxon>Eukaryota</taxon>
        <taxon>Sar</taxon>
        <taxon>Alveolata</taxon>
        <taxon>Dinophyceae</taxon>
        <taxon>Prorocentrales</taxon>
        <taxon>Prorocentraceae</taxon>
        <taxon>Prorocentrum</taxon>
    </lineage>
</organism>
<accession>A0ABN9RKZ9</accession>
<dbReference type="Proteomes" id="UP001189429">
    <property type="component" value="Unassembled WGS sequence"/>
</dbReference>
<comment type="caution">
    <text evidence="3">The sequence shown here is derived from an EMBL/GenBank/DDBJ whole genome shotgun (WGS) entry which is preliminary data.</text>
</comment>
<evidence type="ECO:0000256" key="2">
    <source>
        <dbReference type="SAM" id="MobiDB-lite"/>
    </source>
</evidence>
<reference evidence="3" key="1">
    <citation type="submission" date="2023-10" db="EMBL/GenBank/DDBJ databases">
        <authorList>
            <person name="Chen Y."/>
            <person name="Shah S."/>
            <person name="Dougan E. K."/>
            <person name="Thang M."/>
            <person name="Chan C."/>
        </authorList>
    </citation>
    <scope>NUCLEOTIDE SEQUENCE [LARGE SCALE GENOMIC DNA]</scope>
</reference>